<proteinExistence type="predicted"/>
<organism evidence="1 2">
    <name type="scientific">Streptosporangium vulgare</name>
    <dbReference type="NCBI Taxonomy" id="46190"/>
    <lineage>
        <taxon>Bacteria</taxon>
        <taxon>Bacillati</taxon>
        <taxon>Actinomycetota</taxon>
        <taxon>Actinomycetes</taxon>
        <taxon>Streptosporangiales</taxon>
        <taxon>Streptosporangiaceae</taxon>
        <taxon>Streptosporangium</taxon>
    </lineage>
</organism>
<evidence type="ECO:0000313" key="2">
    <source>
        <dbReference type="Proteomes" id="UP001589610"/>
    </source>
</evidence>
<dbReference type="InterPro" id="IPR011044">
    <property type="entry name" value="Quino_amine_DH_bsu"/>
</dbReference>
<dbReference type="SUPFAM" id="SSF50969">
    <property type="entry name" value="YVTN repeat-like/Quinoprotein amine dehydrogenase"/>
    <property type="match status" value="1"/>
</dbReference>
<dbReference type="Proteomes" id="UP001589610">
    <property type="component" value="Unassembled WGS sequence"/>
</dbReference>
<sequence length="455" mass="50046">MTGTDRRGWRDAAERLARERRWADLWNLVRQRVPLVEADRVLPLFDGRWRPDGPERPLFDLLAATPAGTVEEAYATLTADPLLEIPVDGWIVTGSLSPDGRWLAVCVKGWTSAHRHGVQVFDLHDGRQVARRTGDACSGAMLNTGTSVFSMDWIPPTPFLGLVRNDAADRTMLQPEEFSLIAALTWLDRDRFAVLARHYPRLGRDLEPADCHLTYYTGEGERVEQVVMEEDLVWGERGPDILPSHLAADPSSGLLAVDGRTLRIVRPPYQVLARSPEQEHHRELCFLSPDRLAAAGDGCLEIWQATGATLERVRGVGLRPRRRGHRPILVPQRHEIMILDGIPGSGTGGEVRYLDAETLGDVEGPRELSGSIGVGLWSTPDGSRHALATESAVHVVRDPAAGALATLAERPSSALRTVGLPLLDSVRPATEPVRHLLALLRAATPLASRDRFPGR</sequence>
<name>A0ABV5TQ75_9ACTN</name>
<protein>
    <submittedName>
        <fullName evidence="1">Uncharacterized protein</fullName>
    </submittedName>
</protein>
<keyword evidence="2" id="KW-1185">Reference proteome</keyword>
<reference evidence="1 2" key="1">
    <citation type="submission" date="2024-09" db="EMBL/GenBank/DDBJ databases">
        <authorList>
            <person name="Sun Q."/>
            <person name="Mori K."/>
        </authorList>
    </citation>
    <scope>NUCLEOTIDE SEQUENCE [LARGE SCALE GENOMIC DNA]</scope>
    <source>
        <strain evidence="1 2">JCM 3028</strain>
    </source>
</reference>
<gene>
    <name evidence="1" type="ORF">ACFFRH_37265</name>
</gene>
<accession>A0ABV5TQ75</accession>
<dbReference type="EMBL" id="JBHMBS010000030">
    <property type="protein sequence ID" value="MFB9681159.1"/>
    <property type="molecule type" value="Genomic_DNA"/>
</dbReference>
<evidence type="ECO:0000313" key="1">
    <source>
        <dbReference type="EMBL" id="MFB9681159.1"/>
    </source>
</evidence>
<comment type="caution">
    <text evidence="1">The sequence shown here is derived from an EMBL/GenBank/DDBJ whole genome shotgun (WGS) entry which is preliminary data.</text>
</comment>
<dbReference type="RefSeq" id="WP_344744776.1">
    <property type="nucleotide sequence ID" value="NZ_BAAAWW010000051.1"/>
</dbReference>